<feature type="region of interest" description="Disordered" evidence="1">
    <location>
        <begin position="355"/>
        <end position="382"/>
    </location>
</feature>
<accession>A0A8D8K1K7</accession>
<organism evidence="2">
    <name type="scientific">Culex pipiens</name>
    <name type="common">House mosquito</name>
    <dbReference type="NCBI Taxonomy" id="7175"/>
    <lineage>
        <taxon>Eukaryota</taxon>
        <taxon>Metazoa</taxon>
        <taxon>Ecdysozoa</taxon>
        <taxon>Arthropoda</taxon>
        <taxon>Hexapoda</taxon>
        <taxon>Insecta</taxon>
        <taxon>Pterygota</taxon>
        <taxon>Neoptera</taxon>
        <taxon>Endopterygota</taxon>
        <taxon>Diptera</taxon>
        <taxon>Nematocera</taxon>
        <taxon>Culicoidea</taxon>
        <taxon>Culicidae</taxon>
        <taxon>Culicinae</taxon>
        <taxon>Culicini</taxon>
        <taxon>Culex</taxon>
        <taxon>Culex</taxon>
    </lineage>
</organism>
<feature type="region of interest" description="Disordered" evidence="1">
    <location>
        <begin position="57"/>
        <end position="78"/>
    </location>
</feature>
<dbReference type="EMBL" id="HBUE01309148">
    <property type="protein sequence ID" value="CAG6582589.1"/>
    <property type="molecule type" value="Transcribed_RNA"/>
</dbReference>
<evidence type="ECO:0000313" key="2">
    <source>
        <dbReference type="EMBL" id="CAG6582589.1"/>
    </source>
</evidence>
<evidence type="ECO:0000256" key="1">
    <source>
        <dbReference type="SAM" id="MobiDB-lite"/>
    </source>
</evidence>
<dbReference type="EMBL" id="HBUE01202958">
    <property type="protein sequence ID" value="CAG6530755.1"/>
    <property type="molecule type" value="Transcribed_RNA"/>
</dbReference>
<feature type="compositionally biased region" description="Basic and acidic residues" evidence="1">
    <location>
        <begin position="60"/>
        <end position="77"/>
    </location>
</feature>
<feature type="compositionally biased region" description="Polar residues" evidence="1">
    <location>
        <begin position="360"/>
        <end position="376"/>
    </location>
</feature>
<protein>
    <submittedName>
        <fullName evidence="2">(northern house mosquito) hypothetical protein</fullName>
    </submittedName>
</protein>
<sequence length="405" mass="45190">MDDLAVQQLLQQSLCQQQQPTKELDELDAHTAASQLEAQTPSGDLFVRSREPCSTNSHLTHVDHTEGDSHEAAETRLPRSQAIVRTGELEQEKLHLSSGQTATQPAAKESFNKQSLSSLDDVIIPAEGALSERTDLSVIDPHRPHRSSFAILTRIPETFTPDASHLMVNNKVCGVSQIDDILVVNQVQEQRRDQTQRSCPGRSKHHLNGHVQVGRSVHRFVRGGLKSDESAECFAPTGQQTLEATSSGGKALRATTNSPTWGTTTMLAPDDQLNQQNNTKDFNIFKVLRYAAWAWDPGPLLQRVGLPERHRIICLFSDQLWQHNDDCEGVLSRAEQKLSLDILLGARNLKPAEPGGLNELRQQFQPSSPDRQSSFSADRVHPEAPHLRRSLRLRFTPVYCELHDF</sequence>
<dbReference type="AlphaFoldDB" id="A0A8D8K1K7"/>
<proteinExistence type="predicted"/>
<name>A0A8D8K1K7_CULPI</name>
<reference evidence="2" key="1">
    <citation type="submission" date="2021-05" db="EMBL/GenBank/DDBJ databases">
        <authorList>
            <person name="Alioto T."/>
            <person name="Alioto T."/>
            <person name="Gomez Garrido J."/>
        </authorList>
    </citation>
    <scope>NUCLEOTIDE SEQUENCE</scope>
</reference>